<evidence type="ECO:0000313" key="3">
    <source>
        <dbReference type="Proteomes" id="UP001152798"/>
    </source>
</evidence>
<organism evidence="2 3">
    <name type="scientific">Nezara viridula</name>
    <name type="common">Southern green stink bug</name>
    <name type="synonym">Cimex viridulus</name>
    <dbReference type="NCBI Taxonomy" id="85310"/>
    <lineage>
        <taxon>Eukaryota</taxon>
        <taxon>Metazoa</taxon>
        <taxon>Ecdysozoa</taxon>
        <taxon>Arthropoda</taxon>
        <taxon>Hexapoda</taxon>
        <taxon>Insecta</taxon>
        <taxon>Pterygota</taxon>
        <taxon>Neoptera</taxon>
        <taxon>Paraneoptera</taxon>
        <taxon>Hemiptera</taxon>
        <taxon>Heteroptera</taxon>
        <taxon>Panheteroptera</taxon>
        <taxon>Pentatomomorpha</taxon>
        <taxon>Pentatomoidea</taxon>
        <taxon>Pentatomidae</taxon>
        <taxon>Pentatominae</taxon>
        <taxon>Nezara</taxon>
    </lineage>
</organism>
<proteinExistence type="predicted"/>
<dbReference type="EMBL" id="OV725082">
    <property type="protein sequence ID" value="CAH1406582.1"/>
    <property type="molecule type" value="Genomic_DNA"/>
</dbReference>
<keyword evidence="3" id="KW-1185">Reference proteome</keyword>
<name>A0A9P0HRT8_NEZVI</name>
<feature type="region of interest" description="Disordered" evidence="1">
    <location>
        <begin position="1"/>
        <end position="29"/>
    </location>
</feature>
<dbReference type="Proteomes" id="UP001152798">
    <property type="component" value="Chromosome 6"/>
</dbReference>
<protein>
    <submittedName>
        <fullName evidence="2">Uncharacterized protein</fullName>
    </submittedName>
</protein>
<dbReference type="AlphaFoldDB" id="A0A9P0HRT8"/>
<sequence length="80" mass="9198">MTYPQERPIIRNKDTHPNLGGQGQEAGLDRVPTSFHFTGSFGENRSVKKQEENMEQIAVKLYTIYDFSDSAFLCPVFEER</sequence>
<accession>A0A9P0HRT8</accession>
<gene>
    <name evidence="2" type="ORF">NEZAVI_LOCUS14492</name>
</gene>
<evidence type="ECO:0000256" key="1">
    <source>
        <dbReference type="SAM" id="MobiDB-lite"/>
    </source>
</evidence>
<reference evidence="2" key="1">
    <citation type="submission" date="2022-01" db="EMBL/GenBank/DDBJ databases">
        <authorList>
            <person name="King R."/>
        </authorList>
    </citation>
    <scope>NUCLEOTIDE SEQUENCE</scope>
</reference>
<evidence type="ECO:0000313" key="2">
    <source>
        <dbReference type="EMBL" id="CAH1406582.1"/>
    </source>
</evidence>